<gene>
    <name evidence="1" type="ORF">B0A65_13095</name>
</gene>
<sequence>MDIKIKKNISFEDIDLNYKILNKFKNVNLVISKDLQINKFGIQSELILLFITWFRKSNGKLILNTKSIESSALDDFVNKHYNFSIITLAFNRGIYNLDKLNISNEIVPFIKRKLNEIESNLFWGKGDHSYIIALQKSLNPYPKAFYHNGKLKSKADFENLASYLISISIQTKNLSNKDDNRLLDSLPVVGQIVYELIENTHYWSLTDFNNEEIGDGYGLRNLLISNHHGDLEELVKGAKDDDFFSAYLSNLKNQGYSNIVEISVIDSGCGLASKYSNKAIENFANFSEVYDEIQNCLVKFHSSEKESPYTRGFGLHTIMELLSEKTGYLKLRTNGLKLYRDFNKNKFEGNNYVLDNYFENEVNYNFKKYLNEGTLFTFFIPLK</sequence>
<accession>A0ABX4BPI8</accession>
<dbReference type="RefSeq" id="WP_074662136.1">
    <property type="nucleotide sequence ID" value="NZ_MUGV01000020.1"/>
</dbReference>
<evidence type="ECO:0000313" key="2">
    <source>
        <dbReference type="Proteomes" id="UP000198382"/>
    </source>
</evidence>
<dbReference type="EMBL" id="MUGV01000020">
    <property type="protein sequence ID" value="OXA78661.1"/>
    <property type="molecule type" value="Genomic_DNA"/>
</dbReference>
<keyword evidence="2" id="KW-1185">Reference proteome</keyword>
<protein>
    <recommendedName>
        <fullName evidence="3">Histidine kinase-, DNA gyrase B-, and HSP90-like ATPase</fullName>
    </recommendedName>
</protein>
<evidence type="ECO:0000313" key="1">
    <source>
        <dbReference type="EMBL" id="OXA78661.1"/>
    </source>
</evidence>
<dbReference type="Proteomes" id="UP000198382">
    <property type="component" value="Unassembled WGS sequence"/>
</dbReference>
<dbReference type="InterPro" id="IPR036890">
    <property type="entry name" value="HATPase_C_sf"/>
</dbReference>
<evidence type="ECO:0008006" key="3">
    <source>
        <dbReference type="Google" id="ProtNLM"/>
    </source>
</evidence>
<dbReference type="SUPFAM" id="SSF55874">
    <property type="entry name" value="ATPase domain of HSP90 chaperone/DNA topoisomerase II/histidine kinase"/>
    <property type="match status" value="1"/>
</dbReference>
<organism evidence="1 2">
    <name type="scientific">Flavobacterium frigidimaris</name>
    <dbReference type="NCBI Taxonomy" id="262320"/>
    <lineage>
        <taxon>Bacteria</taxon>
        <taxon>Pseudomonadati</taxon>
        <taxon>Bacteroidota</taxon>
        <taxon>Flavobacteriia</taxon>
        <taxon>Flavobacteriales</taxon>
        <taxon>Flavobacteriaceae</taxon>
        <taxon>Flavobacterium</taxon>
    </lineage>
</organism>
<comment type="caution">
    <text evidence="1">The sequence shown here is derived from an EMBL/GenBank/DDBJ whole genome shotgun (WGS) entry which is preliminary data.</text>
</comment>
<name>A0ABX4BPI8_FLAFR</name>
<reference evidence="1 2" key="1">
    <citation type="submission" date="2016-11" db="EMBL/GenBank/DDBJ databases">
        <title>Whole genomes of Flavobacteriaceae.</title>
        <authorList>
            <person name="Stine C."/>
            <person name="Li C."/>
            <person name="Tadesse D."/>
        </authorList>
    </citation>
    <scope>NUCLEOTIDE SEQUENCE [LARGE SCALE GENOMIC DNA]</scope>
    <source>
        <strain evidence="1 2">DSM 15937</strain>
    </source>
</reference>
<proteinExistence type="predicted"/>